<feature type="signal peptide" evidence="2">
    <location>
        <begin position="1"/>
        <end position="18"/>
    </location>
</feature>
<dbReference type="Pfam" id="PF00657">
    <property type="entry name" value="Lipase_GDSL"/>
    <property type="match status" value="1"/>
</dbReference>
<dbReference type="GO" id="GO:0016788">
    <property type="term" value="F:hydrolase activity, acting on ester bonds"/>
    <property type="evidence" value="ECO:0007669"/>
    <property type="project" value="InterPro"/>
</dbReference>
<reference evidence="3 4" key="1">
    <citation type="submission" date="2019-10" db="EMBL/GenBank/DDBJ databases">
        <authorList>
            <person name="Palmer J.M."/>
        </authorList>
    </citation>
    <scope>NUCLEOTIDE SEQUENCE [LARGE SCALE GENOMIC DNA]</scope>
    <source>
        <strain evidence="3 4">TWF694</strain>
    </source>
</reference>
<evidence type="ECO:0000313" key="3">
    <source>
        <dbReference type="EMBL" id="KAK6543672.1"/>
    </source>
</evidence>
<dbReference type="SUPFAM" id="SSF52266">
    <property type="entry name" value="SGNH hydrolase"/>
    <property type="match status" value="1"/>
</dbReference>
<keyword evidence="1" id="KW-0378">Hydrolase</keyword>
<dbReference type="InterPro" id="IPR036514">
    <property type="entry name" value="SGNH_hydro_sf"/>
</dbReference>
<dbReference type="AlphaFoldDB" id="A0AAV9XQ29"/>
<evidence type="ECO:0000256" key="1">
    <source>
        <dbReference type="ARBA" id="ARBA00022801"/>
    </source>
</evidence>
<comment type="caution">
    <text evidence="3">The sequence shown here is derived from an EMBL/GenBank/DDBJ whole genome shotgun (WGS) entry which is preliminary data.</text>
</comment>
<dbReference type="Gene3D" id="3.40.50.1110">
    <property type="entry name" value="SGNH hydrolase"/>
    <property type="match status" value="1"/>
</dbReference>
<proteinExistence type="predicted"/>
<dbReference type="PANTHER" id="PTHR45648">
    <property type="entry name" value="GDSL LIPASE/ACYLHYDROLASE FAMILY PROTEIN (AFU_ORTHOLOGUE AFUA_4G14700)"/>
    <property type="match status" value="1"/>
</dbReference>
<protein>
    <submittedName>
        <fullName evidence="3">Uncharacterized protein</fullName>
    </submittedName>
</protein>
<feature type="chain" id="PRO_5043911760" evidence="2">
    <location>
        <begin position="19"/>
        <end position="354"/>
    </location>
</feature>
<name>A0AAV9XQ29_9PEZI</name>
<keyword evidence="2" id="KW-0732">Signal</keyword>
<accession>A0AAV9XQ29</accession>
<dbReference type="CDD" id="cd01846">
    <property type="entry name" value="fatty_acyltransferase_like"/>
    <property type="match status" value="1"/>
</dbReference>
<dbReference type="Proteomes" id="UP001365542">
    <property type="component" value="Unassembled WGS sequence"/>
</dbReference>
<gene>
    <name evidence="3" type="ORF">TWF694_000410</name>
</gene>
<dbReference type="EMBL" id="JAVHJO010000001">
    <property type="protein sequence ID" value="KAK6543672.1"/>
    <property type="molecule type" value="Genomic_DNA"/>
</dbReference>
<evidence type="ECO:0000256" key="2">
    <source>
        <dbReference type="SAM" id="SignalP"/>
    </source>
</evidence>
<dbReference type="InterPro" id="IPR051058">
    <property type="entry name" value="GDSL_Est/Lipase"/>
</dbReference>
<dbReference type="PANTHER" id="PTHR45648:SF22">
    <property type="entry name" value="GDSL LIPASE_ACYLHYDROLASE FAMILY PROTEIN (AFU_ORTHOLOGUE AFUA_4G14700)"/>
    <property type="match status" value="1"/>
</dbReference>
<sequence>MLYKSLLTLSLATTATLARTVKRDIHKGFGDVDTLVVFGDSYTDEGRLGYMQNNGGALPPANFVPSQGAIDGTSTGGKQWSRIATEANGDKLINYAVAGAVCSNNLTPRYSPGIFGLFPSVNEYEVPQFKKEHTMTRYSGTGNLNPDKTVFAIWIGTNDLGNGALLTDEHLPGVTLPDYTDCVVNQIQTLYDYGARKFVVLNDVPLERAPQYTQNGPNHYFPERDTYLGGNMTAISQKIGTNVRASNQILKYQLPYLADTLNGAKVALLDVYSLFQDIFAHPQNYLDAPYNTTGYPFRCATAADCATWTNTLLPNVGAYMWYDELHPSVKTSTAVANEYVKTLTKDSTYATYYF</sequence>
<evidence type="ECO:0000313" key="4">
    <source>
        <dbReference type="Proteomes" id="UP001365542"/>
    </source>
</evidence>
<dbReference type="InterPro" id="IPR001087">
    <property type="entry name" value="GDSL"/>
</dbReference>
<keyword evidence="4" id="KW-1185">Reference proteome</keyword>
<organism evidence="3 4">
    <name type="scientific">Orbilia ellipsospora</name>
    <dbReference type="NCBI Taxonomy" id="2528407"/>
    <lineage>
        <taxon>Eukaryota</taxon>
        <taxon>Fungi</taxon>
        <taxon>Dikarya</taxon>
        <taxon>Ascomycota</taxon>
        <taxon>Pezizomycotina</taxon>
        <taxon>Orbiliomycetes</taxon>
        <taxon>Orbiliales</taxon>
        <taxon>Orbiliaceae</taxon>
        <taxon>Orbilia</taxon>
    </lineage>
</organism>